<dbReference type="Gene3D" id="1.10.10.10">
    <property type="entry name" value="Winged helix-like DNA-binding domain superfamily/Winged helix DNA-binding domain"/>
    <property type="match status" value="1"/>
</dbReference>
<dbReference type="InterPro" id="IPR012967">
    <property type="entry name" value="COMT_dimerisation"/>
</dbReference>
<sequence length="353" mass="38550">MGSAGGVIVEDEDRLQIMELATMCSVPMALKVAVEMDVAERIEKAGPGGLLSAAEIVSQIPECSSPMSPIYLDRIMRVLASRKIFKEVDEGGVRKYGLTSMCKHLIKDERGVSLAHHVLMNQDKVFMETWQYLHEAVLDGGEPFTKAFGQTEFELGKENSRVNNLFHAAMSNHSKLYMNAILEAYHGFKGIGTLVDVGGGVGTSLAVILKKYPEIKGINFDLPHVVAKAPQIPGVEHVGGDMFVSVPQGDAIFMKWILHDWSDEACITLLKNCYKSIPEHGKVIVVDSVLPSVLDTGAGARVALSIDLLMLVYNPGGKERTFEDFEKLAKASGFSSVKVPVTVDFISVVEFHK</sequence>
<protein>
    <submittedName>
        <fullName evidence="7">Caffeic acid O-methyltransferase</fullName>
        <ecNumber evidence="7">2.1.1.68</ecNumber>
    </submittedName>
</protein>
<dbReference type="GO" id="GO:0046983">
    <property type="term" value="F:protein dimerization activity"/>
    <property type="evidence" value="ECO:0007669"/>
    <property type="project" value="InterPro"/>
</dbReference>
<keyword evidence="8" id="KW-1185">Reference proteome</keyword>
<dbReference type="OrthoDB" id="1606438at2759"/>
<dbReference type="PROSITE" id="PS51683">
    <property type="entry name" value="SAM_OMT_II"/>
    <property type="match status" value="1"/>
</dbReference>
<dbReference type="GO" id="GO:0008171">
    <property type="term" value="F:O-methyltransferase activity"/>
    <property type="evidence" value="ECO:0000318"/>
    <property type="project" value="GO_Central"/>
</dbReference>
<dbReference type="EMBL" id="GL377652">
    <property type="protein sequence ID" value="EFJ10694.1"/>
    <property type="molecule type" value="Genomic_DNA"/>
</dbReference>
<evidence type="ECO:0000256" key="3">
    <source>
        <dbReference type="ARBA" id="ARBA00022691"/>
    </source>
</evidence>
<dbReference type="InterPro" id="IPR001077">
    <property type="entry name" value="COMT_C"/>
</dbReference>
<dbReference type="InterPro" id="IPR016461">
    <property type="entry name" value="COMT-like"/>
</dbReference>
<dbReference type="AlphaFoldDB" id="D8SXX4"/>
<name>D8SXX4_SELML</name>
<dbReference type="Proteomes" id="UP000001514">
    <property type="component" value="Unassembled WGS sequence"/>
</dbReference>
<dbReference type="InterPro" id="IPR036390">
    <property type="entry name" value="WH_DNA-bd_sf"/>
</dbReference>
<keyword evidence="1 7" id="KW-0489">Methyltransferase</keyword>
<feature type="active site" description="Proton acceptor" evidence="4">
    <location>
        <position position="259"/>
    </location>
</feature>
<dbReference type="GO" id="GO:0008757">
    <property type="term" value="F:S-adenosylmethionine-dependent methyltransferase activity"/>
    <property type="evidence" value="ECO:0000318"/>
    <property type="project" value="GO_Central"/>
</dbReference>
<dbReference type="PIRSF" id="PIRSF005739">
    <property type="entry name" value="O-mtase"/>
    <property type="match status" value="1"/>
</dbReference>
<dbReference type="FunCoup" id="D8SXX4">
    <property type="interactions" value="1244"/>
</dbReference>
<evidence type="ECO:0000256" key="1">
    <source>
        <dbReference type="ARBA" id="ARBA00022603"/>
    </source>
</evidence>
<dbReference type="Gramene" id="EFJ10694">
    <property type="protein sequence ID" value="EFJ10694"/>
    <property type="gene ID" value="SELMODRAFT_450944"/>
</dbReference>
<dbReference type="GeneID" id="9662667"/>
<gene>
    <name evidence="7" type="primary">COMT1-1</name>
    <name evidence="7" type="ORF">SELMODRAFT_450944</name>
</gene>
<proteinExistence type="predicted"/>
<feature type="domain" description="O-methyltransferase dimerisation" evidence="6">
    <location>
        <begin position="18"/>
        <end position="107"/>
    </location>
</feature>
<dbReference type="InterPro" id="IPR036388">
    <property type="entry name" value="WH-like_DNA-bd_sf"/>
</dbReference>
<feature type="domain" description="O-methyltransferase C-terminal" evidence="5">
    <location>
        <begin position="130"/>
        <end position="335"/>
    </location>
</feature>
<evidence type="ECO:0000256" key="4">
    <source>
        <dbReference type="PIRSR" id="PIRSR005739-1"/>
    </source>
</evidence>
<dbReference type="SUPFAM" id="SSF46785">
    <property type="entry name" value="Winged helix' DNA-binding domain"/>
    <property type="match status" value="1"/>
</dbReference>
<dbReference type="InParanoid" id="D8SXX4"/>
<dbReference type="FunFam" id="1.10.10.10:FF:000357">
    <property type="entry name" value="Caffeic acid 3-O-methyltransferase"/>
    <property type="match status" value="1"/>
</dbReference>
<dbReference type="InterPro" id="IPR029063">
    <property type="entry name" value="SAM-dependent_MTases_sf"/>
</dbReference>
<dbReference type="EC" id="2.1.1.68" evidence="7"/>
<evidence type="ECO:0000259" key="6">
    <source>
        <dbReference type="Pfam" id="PF08100"/>
    </source>
</evidence>
<evidence type="ECO:0000256" key="2">
    <source>
        <dbReference type="ARBA" id="ARBA00022679"/>
    </source>
</evidence>
<dbReference type="OMA" id="CEVICCA"/>
<dbReference type="FunFam" id="3.40.50.150:FF:000061">
    <property type="entry name" value="Caffeic acid O-methyltransferase"/>
    <property type="match status" value="1"/>
</dbReference>
<dbReference type="Gene3D" id="3.40.50.150">
    <property type="entry name" value="Vaccinia Virus protein VP39"/>
    <property type="match status" value="1"/>
</dbReference>
<evidence type="ECO:0000313" key="8">
    <source>
        <dbReference type="Proteomes" id="UP000001514"/>
    </source>
</evidence>
<dbReference type="SUPFAM" id="SSF53335">
    <property type="entry name" value="S-adenosyl-L-methionine-dependent methyltransferases"/>
    <property type="match status" value="1"/>
</dbReference>
<organism evidence="8">
    <name type="scientific">Selaginella moellendorffii</name>
    <name type="common">Spikemoss</name>
    <dbReference type="NCBI Taxonomy" id="88036"/>
    <lineage>
        <taxon>Eukaryota</taxon>
        <taxon>Viridiplantae</taxon>
        <taxon>Streptophyta</taxon>
        <taxon>Embryophyta</taxon>
        <taxon>Tracheophyta</taxon>
        <taxon>Lycopodiopsida</taxon>
        <taxon>Selaginellales</taxon>
        <taxon>Selaginellaceae</taxon>
        <taxon>Selaginella</taxon>
    </lineage>
</organism>
<dbReference type="Pfam" id="PF00891">
    <property type="entry name" value="Methyltransf_2"/>
    <property type="match status" value="1"/>
</dbReference>
<keyword evidence="3" id="KW-0949">S-adenosyl-L-methionine</keyword>
<dbReference type="PANTHER" id="PTHR11746">
    <property type="entry name" value="O-METHYLTRANSFERASE"/>
    <property type="match status" value="1"/>
</dbReference>
<dbReference type="eggNOG" id="KOG3178">
    <property type="taxonomic scope" value="Eukaryota"/>
</dbReference>
<dbReference type="Pfam" id="PF08100">
    <property type="entry name" value="Dimerisation"/>
    <property type="match status" value="1"/>
</dbReference>
<dbReference type="GO" id="GO:0032259">
    <property type="term" value="P:methylation"/>
    <property type="evidence" value="ECO:0000318"/>
    <property type="project" value="GO_Central"/>
</dbReference>
<dbReference type="HOGENOM" id="CLU_005533_12_1_1"/>
<dbReference type="GO" id="GO:0047763">
    <property type="term" value="F:caffeate O-methyltransferase activity"/>
    <property type="evidence" value="ECO:0007669"/>
    <property type="project" value="UniProtKB-EC"/>
</dbReference>
<evidence type="ECO:0000313" key="7">
    <source>
        <dbReference type="EMBL" id="EFJ10694.1"/>
    </source>
</evidence>
<dbReference type="KEGG" id="smo:SELMODRAFT_450944"/>
<evidence type="ECO:0000259" key="5">
    <source>
        <dbReference type="Pfam" id="PF00891"/>
    </source>
</evidence>
<dbReference type="STRING" id="88036.D8SXX4"/>
<keyword evidence="2 7" id="KW-0808">Transferase</keyword>
<reference evidence="7 8" key="1">
    <citation type="journal article" date="2011" name="Science">
        <title>The Selaginella genome identifies genetic changes associated with the evolution of vascular plants.</title>
        <authorList>
            <person name="Banks J.A."/>
            <person name="Nishiyama T."/>
            <person name="Hasebe M."/>
            <person name="Bowman J.L."/>
            <person name="Gribskov M."/>
            <person name="dePamphilis C."/>
            <person name="Albert V.A."/>
            <person name="Aono N."/>
            <person name="Aoyama T."/>
            <person name="Ambrose B.A."/>
            <person name="Ashton N.W."/>
            <person name="Axtell M.J."/>
            <person name="Barker E."/>
            <person name="Barker M.S."/>
            <person name="Bennetzen J.L."/>
            <person name="Bonawitz N.D."/>
            <person name="Chapple C."/>
            <person name="Cheng C."/>
            <person name="Correa L.G."/>
            <person name="Dacre M."/>
            <person name="DeBarry J."/>
            <person name="Dreyer I."/>
            <person name="Elias M."/>
            <person name="Engstrom E.M."/>
            <person name="Estelle M."/>
            <person name="Feng L."/>
            <person name="Finet C."/>
            <person name="Floyd S.K."/>
            <person name="Frommer W.B."/>
            <person name="Fujita T."/>
            <person name="Gramzow L."/>
            <person name="Gutensohn M."/>
            <person name="Harholt J."/>
            <person name="Hattori M."/>
            <person name="Heyl A."/>
            <person name="Hirai T."/>
            <person name="Hiwatashi Y."/>
            <person name="Ishikawa M."/>
            <person name="Iwata M."/>
            <person name="Karol K.G."/>
            <person name="Koehler B."/>
            <person name="Kolukisaoglu U."/>
            <person name="Kubo M."/>
            <person name="Kurata T."/>
            <person name="Lalonde S."/>
            <person name="Li K."/>
            <person name="Li Y."/>
            <person name="Litt A."/>
            <person name="Lyons E."/>
            <person name="Manning G."/>
            <person name="Maruyama T."/>
            <person name="Michael T.P."/>
            <person name="Mikami K."/>
            <person name="Miyazaki S."/>
            <person name="Morinaga S."/>
            <person name="Murata T."/>
            <person name="Mueller-Roeber B."/>
            <person name="Nelson D.R."/>
            <person name="Obara M."/>
            <person name="Oguri Y."/>
            <person name="Olmstead R.G."/>
            <person name="Onodera N."/>
            <person name="Petersen B.L."/>
            <person name="Pils B."/>
            <person name="Prigge M."/>
            <person name="Rensing S.A."/>
            <person name="Riano-Pachon D.M."/>
            <person name="Roberts A.W."/>
            <person name="Sato Y."/>
            <person name="Scheller H.V."/>
            <person name="Schulz B."/>
            <person name="Schulz C."/>
            <person name="Shakirov E.V."/>
            <person name="Shibagaki N."/>
            <person name="Shinohara N."/>
            <person name="Shippen D.E."/>
            <person name="Soerensen I."/>
            <person name="Sotooka R."/>
            <person name="Sugimoto N."/>
            <person name="Sugita M."/>
            <person name="Sumikawa N."/>
            <person name="Tanurdzic M."/>
            <person name="Theissen G."/>
            <person name="Ulvskov P."/>
            <person name="Wakazuki S."/>
            <person name="Weng J.K."/>
            <person name="Willats W.W."/>
            <person name="Wipf D."/>
            <person name="Wolf P.G."/>
            <person name="Yang L."/>
            <person name="Zimmer A.D."/>
            <person name="Zhu Q."/>
            <person name="Mitros T."/>
            <person name="Hellsten U."/>
            <person name="Loque D."/>
            <person name="Otillar R."/>
            <person name="Salamov A."/>
            <person name="Schmutz J."/>
            <person name="Shapiro H."/>
            <person name="Lindquist E."/>
            <person name="Lucas S."/>
            <person name="Rokhsar D."/>
            <person name="Grigoriev I.V."/>
        </authorList>
    </citation>
    <scope>NUCLEOTIDE SEQUENCE [LARGE SCALE GENOMIC DNA]</scope>
</reference>
<accession>D8SXX4</accession>